<protein>
    <recommendedName>
        <fullName evidence="4">Glycosyltransferase RgtA/B/C/D-like domain-containing protein</fullName>
    </recommendedName>
</protein>
<dbReference type="STRING" id="1797460.A3E73_02440"/>
<feature type="transmembrane region" description="Helical" evidence="1">
    <location>
        <begin position="262"/>
        <end position="279"/>
    </location>
</feature>
<feature type="transmembrane region" description="Helical" evidence="1">
    <location>
        <begin position="286"/>
        <end position="303"/>
    </location>
</feature>
<comment type="caution">
    <text evidence="2">The sequence shown here is derived from an EMBL/GenBank/DDBJ whole genome shotgun (WGS) entry which is preliminary data.</text>
</comment>
<feature type="transmembrane region" description="Helical" evidence="1">
    <location>
        <begin position="5"/>
        <end position="22"/>
    </location>
</feature>
<dbReference type="EMBL" id="MEZN01000025">
    <property type="protein sequence ID" value="OGD56083.1"/>
    <property type="molecule type" value="Genomic_DNA"/>
</dbReference>
<dbReference type="AlphaFoldDB" id="A0A1F5DLR7"/>
<feature type="transmembrane region" description="Helical" evidence="1">
    <location>
        <begin position="184"/>
        <end position="203"/>
    </location>
</feature>
<reference evidence="2 3" key="1">
    <citation type="journal article" date="2016" name="Nat. Commun.">
        <title>Thousands of microbial genomes shed light on interconnected biogeochemical processes in an aquifer system.</title>
        <authorList>
            <person name="Anantharaman K."/>
            <person name="Brown C.T."/>
            <person name="Hug L.A."/>
            <person name="Sharon I."/>
            <person name="Castelle C.J."/>
            <person name="Probst A.J."/>
            <person name="Thomas B.C."/>
            <person name="Singh A."/>
            <person name="Wilkins M.J."/>
            <person name="Karaoz U."/>
            <person name="Brodie E.L."/>
            <person name="Williams K.H."/>
            <person name="Hubbard S.S."/>
            <person name="Banfield J.F."/>
        </authorList>
    </citation>
    <scope>NUCLEOTIDE SEQUENCE [LARGE SCALE GENOMIC DNA]</scope>
</reference>
<feature type="transmembrane region" description="Helical" evidence="1">
    <location>
        <begin position="148"/>
        <end position="172"/>
    </location>
</feature>
<gene>
    <name evidence="2" type="ORF">A3E73_02440</name>
</gene>
<feature type="transmembrane region" description="Helical" evidence="1">
    <location>
        <begin position="84"/>
        <end position="103"/>
    </location>
</feature>
<accession>A0A1F5DLR7</accession>
<feature type="transmembrane region" description="Helical" evidence="1">
    <location>
        <begin position="332"/>
        <end position="351"/>
    </location>
</feature>
<evidence type="ECO:0000313" key="2">
    <source>
        <dbReference type="EMBL" id="OGD56083.1"/>
    </source>
</evidence>
<sequence length="456" mass="52960">MKTKYWWLIGILGLALFLRWWHLEDWFHFTMDEELIAWRAWGLFELRRPFLIGGISPLQIHLPPYFYYWSSLLLWPFKFDPVGWGFWAGLFSLITIWLLYKLSRNLIAPLLYSVSLTTVMFDRHYWPLFFNPLFTLLTFWSLKKKQSFVLILTLTAAVTADPSNLVLVIFVLLSNFRLFLKKAWIGAVIFLVPLLLFDLRHQWQNLSGVSRLFGQLGANEPNWGGLLLLPQSLARFWYTAQTNLIEVYSYCIPFAQARLSGINIWLLLAAVITIILAVWRQREIKLLLLSYFVGLSVFGLLGFSLFDHYLTGLMPVWAMVTAAVIKHLPKKLAWLLVGVFVAVNLFEFSRVDNPYGLEHKKDLIKWANLYLIGSDWELQSESKCHRENGLRYLFELSGNPPVQSFMDPNFSWLYPTMPSDEPVDKTLLTSDRPLVGNEEVVARESFGAMGAYILRP</sequence>
<keyword evidence="1" id="KW-0812">Transmembrane</keyword>
<evidence type="ECO:0000313" key="3">
    <source>
        <dbReference type="Proteomes" id="UP000176791"/>
    </source>
</evidence>
<dbReference type="Proteomes" id="UP000176791">
    <property type="component" value="Unassembled WGS sequence"/>
</dbReference>
<name>A0A1F5DLR7_9BACT</name>
<keyword evidence="1" id="KW-1133">Transmembrane helix</keyword>
<evidence type="ECO:0008006" key="4">
    <source>
        <dbReference type="Google" id="ProtNLM"/>
    </source>
</evidence>
<evidence type="ECO:0000256" key="1">
    <source>
        <dbReference type="SAM" id="Phobius"/>
    </source>
</evidence>
<proteinExistence type="predicted"/>
<organism evidence="2 3">
    <name type="scientific">Candidatus Beckwithbacteria bacterium RIFCSPHIGHO2_12_FULL_47_17</name>
    <dbReference type="NCBI Taxonomy" id="1797460"/>
    <lineage>
        <taxon>Bacteria</taxon>
        <taxon>Candidatus Beckwithiibacteriota</taxon>
    </lineage>
</organism>
<keyword evidence="1" id="KW-0472">Membrane</keyword>